<dbReference type="Proteomes" id="UP000479710">
    <property type="component" value="Unassembled WGS sequence"/>
</dbReference>
<proteinExistence type="predicted"/>
<name>A0A6G1DMP8_9ORYZ</name>
<reference evidence="1 2" key="1">
    <citation type="submission" date="2019-11" db="EMBL/GenBank/DDBJ databases">
        <title>Whole genome sequence of Oryza granulata.</title>
        <authorList>
            <person name="Li W."/>
        </authorList>
    </citation>
    <scope>NUCLEOTIDE SEQUENCE [LARGE SCALE GENOMIC DNA]</scope>
    <source>
        <strain evidence="2">cv. Menghai</strain>
        <tissue evidence="1">Leaf</tissue>
    </source>
</reference>
<organism evidence="1 2">
    <name type="scientific">Oryza meyeriana var. granulata</name>
    <dbReference type="NCBI Taxonomy" id="110450"/>
    <lineage>
        <taxon>Eukaryota</taxon>
        <taxon>Viridiplantae</taxon>
        <taxon>Streptophyta</taxon>
        <taxon>Embryophyta</taxon>
        <taxon>Tracheophyta</taxon>
        <taxon>Spermatophyta</taxon>
        <taxon>Magnoliopsida</taxon>
        <taxon>Liliopsida</taxon>
        <taxon>Poales</taxon>
        <taxon>Poaceae</taxon>
        <taxon>BOP clade</taxon>
        <taxon>Oryzoideae</taxon>
        <taxon>Oryzeae</taxon>
        <taxon>Oryzinae</taxon>
        <taxon>Oryza</taxon>
        <taxon>Oryza meyeriana</taxon>
    </lineage>
</organism>
<protein>
    <submittedName>
        <fullName evidence="1">Uncharacterized protein</fullName>
    </submittedName>
</protein>
<keyword evidence="2" id="KW-1185">Reference proteome</keyword>
<evidence type="ECO:0000313" key="2">
    <source>
        <dbReference type="Proteomes" id="UP000479710"/>
    </source>
</evidence>
<evidence type="ECO:0000313" key="1">
    <source>
        <dbReference type="EMBL" id="KAF0913482.1"/>
    </source>
</evidence>
<comment type="caution">
    <text evidence="1">The sequence shown here is derived from an EMBL/GenBank/DDBJ whole genome shotgun (WGS) entry which is preliminary data.</text>
</comment>
<gene>
    <name evidence="1" type="ORF">E2562_022374</name>
</gene>
<dbReference type="AlphaFoldDB" id="A0A6G1DMP8"/>
<dbReference type="EMBL" id="SPHZ02000006">
    <property type="protein sequence ID" value="KAF0913482.1"/>
    <property type="molecule type" value="Genomic_DNA"/>
</dbReference>
<accession>A0A6G1DMP8</accession>
<sequence length="62" mass="6716">MVELPGVLCQADIALPSMRKDVDAMAASPLHSWSHMNFALFGRKTASMVKSEAGTLRTLIRG</sequence>